<dbReference type="Proteomes" id="UP000749559">
    <property type="component" value="Unassembled WGS sequence"/>
</dbReference>
<evidence type="ECO:0000256" key="3">
    <source>
        <dbReference type="ARBA" id="ARBA00022737"/>
    </source>
</evidence>
<accession>A0A8S4NBP8</accession>
<feature type="compositionally biased region" description="Gly residues" evidence="7">
    <location>
        <begin position="588"/>
        <end position="599"/>
    </location>
</feature>
<evidence type="ECO:0000256" key="7">
    <source>
        <dbReference type="SAM" id="MobiDB-lite"/>
    </source>
</evidence>
<dbReference type="PANTHER" id="PTHR45842">
    <property type="entry name" value="SYNAPTIC ADHESION-LIKE MOLECULE SALM"/>
    <property type="match status" value="1"/>
</dbReference>
<keyword evidence="2 9" id="KW-0732">Signal</keyword>
<proteinExistence type="predicted"/>
<feature type="compositionally biased region" description="Low complexity" evidence="7">
    <location>
        <begin position="621"/>
        <end position="631"/>
    </location>
</feature>
<evidence type="ECO:0000256" key="4">
    <source>
        <dbReference type="ARBA" id="ARBA00023157"/>
    </source>
</evidence>
<name>A0A8S4NBP8_OWEFU</name>
<dbReference type="SMART" id="SM00409">
    <property type="entry name" value="IG"/>
    <property type="match status" value="1"/>
</dbReference>
<keyword evidence="6" id="KW-0393">Immunoglobulin domain</keyword>
<keyword evidence="8" id="KW-0472">Membrane</keyword>
<dbReference type="InterPro" id="IPR007110">
    <property type="entry name" value="Ig-like_dom"/>
</dbReference>
<dbReference type="SMART" id="SM00408">
    <property type="entry name" value="IGc2"/>
    <property type="match status" value="1"/>
</dbReference>
<dbReference type="InterPro" id="IPR013098">
    <property type="entry name" value="Ig_I-set"/>
</dbReference>
<dbReference type="OrthoDB" id="6287768at2759"/>
<dbReference type="EMBL" id="CAIIXF020000002">
    <property type="protein sequence ID" value="CAH1778166.1"/>
    <property type="molecule type" value="Genomic_DNA"/>
</dbReference>
<organism evidence="11 12">
    <name type="scientific">Owenia fusiformis</name>
    <name type="common">Polychaete worm</name>
    <dbReference type="NCBI Taxonomy" id="6347"/>
    <lineage>
        <taxon>Eukaryota</taxon>
        <taxon>Metazoa</taxon>
        <taxon>Spiralia</taxon>
        <taxon>Lophotrochozoa</taxon>
        <taxon>Annelida</taxon>
        <taxon>Polychaeta</taxon>
        <taxon>Sedentaria</taxon>
        <taxon>Canalipalpata</taxon>
        <taxon>Sabellida</taxon>
        <taxon>Oweniida</taxon>
        <taxon>Oweniidae</taxon>
        <taxon>Owenia</taxon>
    </lineage>
</organism>
<dbReference type="SUPFAM" id="SSF52058">
    <property type="entry name" value="L domain-like"/>
    <property type="match status" value="1"/>
</dbReference>
<dbReference type="InterPro" id="IPR001611">
    <property type="entry name" value="Leu-rich_rpt"/>
</dbReference>
<dbReference type="InterPro" id="IPR003599">
    <property type="entry name" value="Ig_sub"/>
</dbReference>
<evidence type="ECO:0000256" key="2">
    <source>
        <dbReference type="ARBA" id="ARBA00022729"/>
    </source>
</evidence>
<gene>
    <name evidence="11" type="ORF">OFUS_LOCUS5127</name>
</gene>
<evidence type="ECO:0000259" key="10">
    <source>
        <dbReference type="PROSITE" id="PS50835"/>
    </source>
</evidence>
<dbReference type="PANTHER" id="PTHR45842:SF22">
    <property type="entry name" value="INSULIN-LIKE GROWTH FACTOR-BINDING PROTEIN COMPLEX ACID LABILE SUBUNIT ISOFORM X1"/>
    <property type="match status" value="1"/>
</dbReference>
<evidence type="ECO:0000256" key="6">
    <source>
        <dbReference type="ARBA" id="ARBA00023319"/>
    </source>
</evidence>
<dbReference type="Gene3D" id="3.80.10.10">
    <property type="entry name" value="Ribonuclease Inhibitor"/>
    <property type="match status" value="2"/>
</dbReference>
<dbReference type="PROSITE" id="PS50835">
    <property type="entry name" value="IG_LIKE"/>
    <property type="match status" value="1"/>
</dbReference>
<reference evidence="11" key="1">
    <citation type="submission" date="2022-03" db="EMBL/GenBank/DDBJ databases">
        <authorList>
            <person name="Martin C."/>
        </authorList>
    </citation>
    <scope>NUCLEOTIDE SEQUENCE</scope>
</reference>
<dbReference type="SMART" id="SM00082">
    <property type="entry name" value="LRRCT"/>
    <property type="match status" value="1"/>
</dbReference>
<evidence type="ECO:0000313" key="12">
    <source>
        <dbReference type="Proteomes" id="UP000749559"/>
    </source>
</evidence>
<dbReference type="PROSITE" id="PS51450">
    <property type="entry name" value="LRR"/>
    <property type="match status" value="1"/>
</dbReference>
<protein>
    <recommendedName>
        <fullName evidence="10">Ig-like domain-containing protein</fullName>
    </recommendedName>
</protein>
<dbReference type="InterPro" id="IPR036179">
    <property type="entry name" value="Ig-like_dom_sf"/>
</dbReference>
<comment type="caution">
    <text evidence="11">The sequence shown here is derived from an EMBL/GenBank/DDBJ whole genome shotgun (WGS) entry which is preliminary data.</text>
</comment>
<feature type="chain" id="PRO_5035911258" description="Ig-like domain-containing protein" evidence="9">
    <location>
        <begin position="21"/>
        <end position="657"/>
    </location>
</feature>
<dbReference type="Gene3D" id="2.60.40.10">
    <property type="entry name" value="Immunoglobulins"/>
    <property type="match status" value="1"/>
</dbReference>
<feature type="region of interest" description="Disordered" evidence="7">
    <location>
        <begin position="463"/>
        <end position="504"/>
    </location>
</feature>
<dbReference type="Pfam" id="PF13855">
    <property type="entry name" value="LRR_8"/>
    <property type="match status" value="2"/>
</dbReference>
<feature type="compositionally biased region" description="Polar residues" evidence="7">
    <location>
        <begin position="469"/>
        <end position="488"/>
    </location>
</feature>
<dbReference type="InterPro" id="IPR003591">
    <property type="entry name" value="Leu-rich_rpt_typical-subtyp"/>
</dbReference>
<dbReference type="InterPro" id="IPR013783">
    <property type="entry name" value="Ig-like_fold"/>
</dbReference>
<evidence type="ECO:0000256" key="9">
    <source>
        <dbReference type="SAM" id="SignalP"/>
    </source>
</evidence>
<dbReference type="SMART" id="SM00369">
    <property type="entry name" value="LRR_TYP"/>
    <property type="match status" value="6"/>
</dbReference>
<feature type="compositionally biased region" description="Polar residues" evidence="7">
    <location>
        <begin position="561"/>
        <end position="570"/>
    </location>
</feature>
<dbReference type="AlphaFoldDB" id="A0A8S4NBP8"/>
<evidence type="ECO:0000256" key="5">
    <source>
        <dbReference type="ARBA" id="ARBA00023180"/>
    </source>
</evidence>
<evidence type="ECO:0000313" key="11">
    <source>
        <dbReference type="EMBL" id="CAH1778166.1"/>
    </source>
</evidence>
<keyword evidence="5" id="KW-0325">Glycoprotein</keyword>
<dbReference type="SUPFAM" id="SSF48726">
    <property type="entry name" value="Immunoglobulin"/>
    <property type="match status" value="1"/>
</dbReference>
<keyword evidence="12" id="KW-1185">Reference proteome</keyword>
<dbReference type="FunFam" id="2.60.40.10:FF:000032">
    <property type="entry name" value="palladin isoform X1"/>
    <property type="match status" value="1"/>
</dbReference>
<evidence type="ECO:0000256" key="1">
    <source>
        <dbReference type="ARBA" id="ARBA00022614"/>
    </source>
</evidence>
<dbReference type="InterPro" id="IPR003598">
    <property type="entry name" value="Ig_sub2"/>
</dbReference>
<keyword evidence="4" id="KW-1015">Disulfide bond</keyword>
<sequence length="657" mass="73379">MAELLFKLILILVGVSGGAAIHHECGWTINSGYHTADCVHRELVAIPDNLPDKIQVLHFEENNLQYLGDSAFRRYLDLVEIYLKNNKIGRISPDAFRGIIALKILNLEGNKLSEVPSEIFGHFESLRILNLKNNPIKVLTDSSFPNLSSLEKLVLENCHLSVIHPNALYGLSELKDLSLANNQLTEWESNPDTETQISKLLVLRIYRNPWQCSCKIRWLKQFLDKSNVNWNFGTDTPVCARPALLTAIKWADLRPQQFACRPEILSNSSNFDVVEQKNATIMCKIYADPKPRITWYKDSIRIDVSHQQTKYNVSEPGSTTLTSYLFITKLSLLDTGEYKCEAQNSGGTAQVLFKLNVSPKHFNYDDLTSLLQAGSIFGITAGVLLVIILLAILFIYGYRRYRQRKQEYNILKLKHDKLKTVSDKHMDKEPSHTNGSPFKSKPHIQYTVIDNMDLDLEPMDASTPIKPTDTINKGSSRDLTPTSINSSPFHDINPKSGVQTPKSGVQAPISGVLKKQQSTDLVDTYPTFNNQKPIYVKKQTSFDLHNTPTRTIEYTYAPVQKQPTRPTLNKNPGILKHSFESSRDSISGSGGSDRGGGSVIGVEAPQKPPRSNSNDLEHTDSGSSGIGTSSLDDGRDGKIATRFMMRPGGKDEYGTAV</sequence>
<evidence type="ECO:0000256" key="8">
    <source>
        <dbReference type="SAM" id="Phobius"/>
    </source>
</evidence>
<feature type="compositionally biased region" description="Basic and acidic residues" evidence="7">
    <location>
        <begin position="648"/>
        <end position="657"/>
    </location>
</feature>
<keyword evidence="8" id="KW-0812">Transmembrane</keyword>
<keyword evidence="1" id="KW-0433">Leucine-rich repeat</keyword>
<dbReference type="InterPro" id="IPR050467">
    <property type="entry name" value="LRFN"/>
</dbReference>
<dbReference type="Pfam" id="PF07679">
    <property type="entry name" value="I-set"/>
    <property type="match status" value="1"/>
</dbReference>
<dbReference type="InterPro" id="IPR000483">
    <property type="entry name" value="Cys-rich_flank_reg_C"/>
</dbReference>
<keyword evidence="8" id="KW-1133">Transmembrane helix</keyword>
<feature type="signal peptide" evidence="9">
    <location>
        <begin position="1"/>
        <end position="20"/>
    </location>
</feature>
<feature type="transmembrane region" description="Helical" evidence="8">
    <location>
        <begin position="376"/>
        <end position="398"/>
    </location>
</feature>
<feature type="region of interest" description="Disordered" evidence="7">
    <location>
        <begin position="556"/>
        <end position="657"/>
    </location>
</feature>
<keyword evidence="3" id="KW-0677">Repeat</keyword>
<feature type="domain" description="Ig-like" evidence="10">
    <location>
        <begin position="262"/>
        <end position="358"/>
    </location>
</feature>
<dbReference type="InterPro" id="IPR032675">
    <property type="entry name" value="LRR_dom_sf"/>
</dbReference>